<name>A0A226C0F1_9FIRM</name>
<dbReference type="OrthoDB" id="9792989at2"/>
<dbReference type="CDD" id="cd02440">
    <property type="entry name" value="AdoMet_MTases"/>
    <property type="match status" value="1"/>
</dbReference>
<dbReference type="InterPro" id="IPR029063">
    <property type="entry name" value="SAM-dependent_MTases_sf"/>
</dbReference>
<reference evidence="1 2" key="1">
    <citation type="submission" date="2017-06" db="EMBL/GenBank/DDBJ databases">
        <title>Draft Genome Sequence of Natranaerobius trueperi halophilic, alkalithermophilic bacteria from soda lakes.</title>
        <authorList>
            <person name="Zhao B."/>
        </authorList>
    </citation>
    <scope>NUCLEOTIDE SEQUENCE [LARGE SCALE GENOMIC DNA]</scope>
    <source>
        <strain evidence="1 2">DSM 18760</strain>
    </source>
</reference>
<dbReference type="PANTHER" id="PTHR35276">
    <property type="entry name" value="S-ADENOSYL-L-METHIONINE-DEPENDENT METHYLTRANSFERASES SUPERFAMILY PROTEIN"/>
    <property type="match status" value="1"/>
</dbReference>
<dbReference type="GO" id="GO:0032259">
    <property type="term" value="P:methylation"/>
    <property type="evidence" value="ECO:0007669"/>
    <property type="project" value="UniProtKB-KW"/>
</dbReference>
<dbReference type="PANTHER" id="PTHR35276:SF1">
    <property type="entry name" value="TRNA (MNM(5)S(2)U34)-METHYLTRANSFERASE, CHLOROPLASTIC"/>
    <property type="match status" value="1"/>
</dbReference>
<protein>
    <submittedName>
        <fullName evidence="1">SAM-dependent methyltransferase</fullName>
    </submittedName>
</protein>
<dbReference type="SUPFAM" id="SSF53335">
    <property type="entry name" value="S-adenosyl-L-methionine-dependent methyltransferases"/>
    <property type="match status" value="1"/>
</dbReference>
<dbReference type="RefSeq" id="WP_089022852.1">
    <property type="nucleotide sequence ID" value="NZ_NIQC01000004.1"/>
</dbReference>
<evidence type="ECO:0000313" key="1">
    <source>
        <dbReference type="EMBL" id="OWZ84522.1"/>
    </source>
</evidence>
<organism evidence="1 2">
    <name type="scientific">Natranaerobius trueperi</name>
    <dbReference type="NCBI Taxonomy" id="759412"/>
    <lineage>
        <taxon>Bacteria</taxon>
        <taxon>Bacillati</taxon>
        <taxon>Bacillota</taxon>
        <taxon>Clostridia</taxon>
        <taxon>Natranaerobiales</taxon>
        <taxon>Natranaerobiaceae</taxon>
        <taxon>Natranaerobius</taxon>
    </lineage>
</organism>
<dbReference type="AlphaFoldDB" id="A0A226C0F1"/>
<dbReference type="GO" id="GO:0008168">
    <property type="term" value="F:methyltransferase activity"/>
    <property type="evidence" value="ECO:0007669"/>
    <property type="project" value="UniProtKB-KW"/>
</dbReference>
<evidence type="ECO:0000313" key="2">
    <source>
        <dbReference type="Proteomes" id="UP000214588"/>
    </source>
</evidence>
<keyword evidence="2" id="KW-1185">Reference proteome</keyword>
<dbReference type="Proteomes" id="UP000214588">
    <property type="component" value="Unassembled WGS sequence"/>
</dbReference>
<keyword evidence="1" id="KW-0808">Transferase</keyword>
<dbReference type="Gene3D" id="3.40.50.150">
    <property type="entry name" value="Vaccinia Virus protein VP39"/>
    <property type="match status" value="1"/>
</dbReference>
<dbReference type="InterPro" id="IPR010719">
    <property type="entry name" value="MnmM_MeTrfase"/>
</dbReference>
<dbReference type="EMBL" id="NIQC01000004">
    <property type="protein sequence ID" value="OWZ84522.1"/>
    <property type="molecule type" value="Genomic_DNA"/>
</dbReference>
<accession>A0A226C0F1</accession>
<comment type="caution">
    <text evidence="1">The sequence shown here is derived from an EMBL/GenBank/DDBJ whole genome shotgun (WGS) entry which is preliminary data.</text>
</comment>
<keyword evidence="1" id="KW-0489">Methyltransferase</keyword>
<dbReference type="Pfam" id="PF06962">
    <property type="entry name" value="rRNA_methylase"/>
    <property type="match status" value="1"/>
</dbReference>
<gene>
    <name evidence="1" type="ORF">CDO51_03210</name>
</gene>
<proteinExistence type="predicted"/>
<sequence length="193" mass="21499">MKLSPFNRPTSMDKELLASVIEEGDIVIDATCGNGYDTFFLAEKVGDSGKVYAFDVQSSAIETTNKRLYDNGLSDRVKLVNQGHENIKEIVDEQVTCIMFNLGYLPGSDKKVVTQPKSTIQAIEHGLDLLEPSGLMTIVVYPGHETGNKEAVSVEQFISTISQEMFDVRKINILNYRNNPPYLIGIHKKEAKK</sequence>